<keyword evidence="5" id="KW-1185">Reference proteome</keyword>
<reference evidence="4 5" key="1">
    <citation type="journal article" date="2011" name="J. Gen. Appl. Microbiol.">
        <title>Draft genome sequencing of the enigmatic basidiomycete Mixia osmundae.</title>
        <authorList>
            <person name="Nishida H."/>
            <person name="Nagatsuka Y."/>
            <person name="Sugiyama J."/>
        </authorList>
    </citation>
    <scope>NUCLEOTIDE SEQUENCE [LARGE SCALE GENOMIC DNA]</scope>
    <source>
        <strain evidence="5">CBS 9802 / IAM 14324 / JCM 22182 / KY 12970</strain>
    </source>
</reference>
<dbReference type="InParanoid" id="G7DT14"/>
<feature type="domain" description="Peroxisomal membrane protein PEX14-like KPWE" evidence="2">
    <location>
        <begin position="100"/>
        <end position="150"/>
    </location>
</feature>
<dbReference type="OMA" id="RVFYFNR"/>
<dbReference type="Pfam" id="PF25871">
    <property type="entry name" value="HTH_76"/>
    <property type="match status" value="1"/>
</dbReference>
<dbReference type="RefSeq" id="XP_014571353.1">
    <property type="nucleotide sequence ID" value="XM_014715867.1"/>
</dbReference>
<dbReference type="HOGENOM" id="CLU_1360713_0_0_1"/>
<dbReference type="InterPro" id="IPR040554">
    <property type="entry name" value="KPWE_PEX14_dom"/>
</dbReference>
<dbReference type="PANTHER" id="PTHR36855">
    <property type="entry name" value="CHROMOSOME 10, WHOLE GENOME SHOTGUN SEQUENCE"/>
    <property type="match status" value="1"/>
</dbReference>
<proteinExistence type="predicted"/>
<evidence type="ECO:0000259" key="2">
    <source>
        <dbReference type="Pfam" id="PF17733"/>
    </source>
</evidence>
<protein>
    <submittedName>
        <fullName evidence="4">Uncharacterized protein</fullName>
    </submittedName>
</protein>
<dbReference type="InterPro" id="IPR058841">
    <property type="entry name" value="HTH_76"/>
</dbReference>
<dbReference type="STRING" id="764103.G7DT14"/>
<organism evidence="4 5">
    <name type="scientific">Mixia osmundae (strain CBS 9802 / IAM 14324 / JCM 22182 / KY 12970)</name>
    <dbReference type="NCBI Taxonomy" id="764103"/>
    <lineage>
        <taxon>Eukaryota</taxon>
        <taxon>Fungi</taxon>
        <taxon>Dikarya</taxon>
        <taxon>Basidiomycota</taxon>
        <taxon>Pucciniomycotina</taxon>
        <taxon>Mixiomycetes</taxon>
        <taxon>Mixiales</taxon>
        <taxon>Mixiaceae</taxon>
        <taxon>Mixia</taxon>
    </lineage>
</organism>
<reference evidence="4 5" key="2">
    <citation type="journal article" date="2012" name="Open Biol.">
        <title>Characteristics of nucleosomes and linker DNA regions on the genome of the basidiomycete Mixia osmundae revealed by mono- and dinucleosome mapping.</title>
        <authorList>
            <person name="Nishida H."/>
            <person name="Kondo S."/>
            <person name="Matsumoto T."/>
            <person name="Suzuki Y."/>
            <person name="Yoshikawa H."/>
            <person name="Taylor T.D."/>
            <person name="Sugiyama J."/>
        </authorList>
    </citation>
    <scope>NUCLEOTIDE SEQUENCE [LARGE SCALE GENOMIC DNA]</scope>
    <source>
        <strain evidence="5">CBS 9802 / IAM 14324 / JCM 22182 / KY 12970</strain>
    </source>
</reference>
<feature type="compositionally biased region" description="Polar residues" evidence="1">
    <location>
        <begin position="191"/>
        <end position="201"/>
    </location>
</feature>
<dbReference type="EMBL" id="BABT02000025">
    <property type="protein sequence ID" value="GAA93893.1"/>
    <property type="molecule type" value="Genomic_DNA"/>
</dbReference>
<evidence type="ECO:0000259" key="3">
    <source>
        <dbReference type="Pfam" id="PF25871"/>
    </source>
</evidence>
<gene>
    <name evidence="4" type="primary">Mo00539</name>
    <name evidence="4" type="ORF">E5Q_00539</name>
</gene>
<feature type="region of interest" description="Disordered" evidence="1">
    <location>
        <begin position="131"/>
        <end position="201"/>
    </location>
</feature>
<sequence>MDAGTVDFANDQTFQTGLRAVLRPLIERGASREEVQAVTQRAKAFYLARLASDPSLARPSLSRVNGSATETDHDPPLASSTLATSDATEAPVEAAPTEAYPASFSEIAELIATGAPIPGIKQIPNMLNDAPPSEPVVATQAGAGRKPWEHARLGAPNQSSEASDTVLDATQPEPRNAEQMELAPSGRPVMSPTTAEMEQSA</sequence>
<accession>G7DT14</accession>
<dbReference type="PANTHER" id="PTHR36855:SF1">
    <property type="entry name" value="PEROXISOME MEMBRANE ANCHOR PROTEIN PEX14P N-TERMINAL DOMAIN-CONTAINING PROTEIN"/>
    <property type="match status" value="1"/>
</dbReference>
<comment type="caution">
    <text evidence="4">The sequence shown here is derived from an EMBL/GenBank/DDBJ whole genome shotgun (WGS) entry which is preliminary data.</text>
</comment>
<evidence type="ECO:0000313" key="4">
    <source>
        <dbReference type="EMBL" id="GAA93893.1"/>
    </source>
</evidence>
<feature type="region of interest" description="Disordered" evidence="1">
    <location>
        <begin position="56"/>
        <end position="91"/>
    </location>
</feature>
<dbReference type="OrthoDB" id="9936937at2759"/>
<feature type="domain" description="PEX14-like helix-turn-helix" evidence="3">
    <location>
        <begin position="7"/>
        <end position="50"/>
    </location>
</feature>
<dbReference type="Pfam" id="PF17733">
    <property type="entry name" value="KPWE_dom"/>
    <property type="match status" value="1"/>
</dbReference>
<dbReference type="AlphaFoldDB" id="G7DT14"/>
<evidence type="ECO:0000313" key="5">
    <source>
        <dbReference type="Proteomes" id="UP000009131"/>
    </source>
</evidence>
<evidence type="ECO:0000256" key="1">
    <source>
        <dbReference type="SAM" id="MobiDB-lite"/>
    </source>
</evidence>
<dbReference type="Proteomes" id="UP000009131">
    <property type="component" value="Unassembled WGS sequence"/>
</dbReference>
<name>G7DT14_MIXOS</name>
<dbReference type="eggNOG" id="ENOG502RDKV">
    <property type="taxonomic scope" value="Eukaryota"/>
</dbReference>